<protein>
    <submittedName>
        <fullName evidence="1">Uncharacterized protein</fullName>
    </submittedName>
</protein>
<comment type="caution">
    <text evidence="1">The sequence shown here is derived from an EMBL/GenBank/DDBJ whole genome shotgun (WGS) entry which is preliminary data.</text>
</comment>
<organism evidence="1 2">
    <name type="scientific">Desulfovibrio subterraneus</name>
    <dbReference type="NCBI Taxonomy" id="2718620"/>
    <lineage>
        <taxon>Bacteria</taxon>
        <taxon>Pseudomonadati</taxon>
        <taxon>Thermodesulfobacteriota</taxon>
        <taxon>Desulfovibrionia</taxon>
        <taxon>Desulfovibrionales</taxon>
        <taxon>Desulfovibrionaceae</taxon>
        <taxon>Desulfovibrio</taxon>
    </lineage>
</organism>
<gene>
    <name evidence="1" type="ORF">DSM101010T_17890</name>
</gene>
<dbReference type="RefSeq" id="WP_174405087.1">
    <property type="nucleotide sequence ID" value="NZ_BLVO01000013.1"/>
</dbReference>
<keyword evidence="2" id="KW-1185">Reference proteome</keyword>
<reference evidence="1 2" key="1">
    <citation type="submission" date="2020-05" db="EMBL/GenBank/DDBJ databases">
        <title>Draft genome sequence of Desulfovibrio sp. strain HN2T.</title>
        <authorList>
            <person name="Ueno A."/>
            <person name="Tamazawa S."/>
            <person name="Tamamura S."/>
            <person name="Murakami T."/>
            <person name="Kiyama T."/>
            <person name="Inomata H."/>
            <person name="Amano Y."/>
            <person name="Miyakawa K."/>
            <person name="Tamaki H."/>
            <person name="Naganuma T."/>
            <person name="Kaneko K."/>
        </authorList>
    </citation>
    <scope>NUCLEOTIDE SEQUENCE [LARGE SCALE GENOMIC DNA]</scope>
    <source>
        <strain evidence="1 2">HN2</strain>
    </source>
</reference>
<name>A0A7J0BK26_9BACT</name>
<proteinExistence type="predicted"/>
<accession>A0A7J0BK26</accession>
<evidence type="ECO:0000313" key="2">
    <source>
        <dbReference type="Proteomes" id="UP000503840"/>
    </source>
</evidence>
<evidence type="ECO:0000313" key="1">
    <source>
        <dbReference type="EMBL" id="GFM33424.1"/>
    </source>
</evidence>
<dbReference type="AlphaFoldDB" id="A0A7J0BK26"/>
<sequence length="109" mass="12625">MAANGLSKDRLSLLMKLEEIMSCCCNEHTQKHYISRNEDDESSRQGYPATFYKAGRQTQNWELLTDGEIDEAIIMNGVYKFGADQIPVYRNLDTLLTYLETHYDLRVPK</sequence>
<dbReference type="Proteomes" id="UP000503840">
    <property type="component" value="Unassembled WGS sequence"/>
</dbReference>
<dbReference type="EMBL" id="BLVO01000013">
    <property type="protein sequence ID" value="GFM33424.1"/>
    <property type="molecule type" value="Genomic_DNA"/>
</dbReference>